<evidence type="ECO:0000313" key="8">
    <source>
        <dbReference type="EMBL" id="BBH87962.1"/>
    </source>
</evidence>
<dbReference type="EMBL" id="AP019376">
    <property type="protein sequence ID" value="BBH87962.1"/>
    <property type="molecule type" value="Genomic_DNA"/>
</dbReference>
<dbReference type="AlphaFoldDB" id="A0A455SM16"/>
<dbReference type="InterPro" id="IPR036259">
    <property type="entry name" value="MFS_trans_sf"/>
</dbReference>
<dbReference type="Gene3D" id="1.20.1250.20">
    <property type="entry name" value="MFS general substrate transporter like domains"/>
    <property type="match status" value="1"/>
</dbReference>
<name>A0A455SM16_9CHLR</name>
<dbReference type="PANTHER" id="PTHR23513:SF9">
    <property type="entry name" value="ENTEROBACTIN EXPORTER ENTS"/>
    <property type="match status" value="1"/>
</dbReference>
<accession>A0A455SM16</accession>
<keyword evidence="2" id="KW-0813">Transport</keyword>
<evidence type="ECO:0000256" key="6">
    <source>
        <dbReference type="ARBA" id="ARBA00023136"/>
    </source>
</evidence>
<sequence length="336" mass="36493">MNKSLWKQRNFMLLWSGQLASWIGTEGTGIVLPLVVLALTGSSAQAGGVAAIRGFVYVFWALPAGAFIDRWDRKTVMVLANLGSGVAMGCITLALVFHSLSVIQLYILSAIEGSFFVFANLGRFASLPKVVSREQLPLASAQTSIAEHIALLIGPPLGGLLYQAVGSFMAFFIDSLSYFINAFSIFFINVPLRTENSTDRKAIHQEIKRAGLWLWSQPVLLFFKLLSAGRIILSSGLYLLIVILAKEQHASASFVGIIFTIGACGGIVGSLASTKIYSHFHLRALLLGITLLSFLIFGLYAFAINTFLLAGITALFYAIDPLYYVTLSALYSESRS</sequence>
<dbReference type="InterPro" id="IPR011701">
    <property type="entry name" value="MFS"/>
</dbReference>
<evidence type="ECO:0000256" key="2">
    <source>
        <dbReference type="ARBA" id="ARBA00022448"/>
    </source>
</evidence>
<feature type="transmembrane region" description="Helical" evidence="7">
    <location>
        <begin position="284"/>
        <end position="303"/>
    </location>
</feature>
<evidence type="ECO:0000256" key="7">
    <source>
        <dbReference type="SAM" id="Phobius"/>
    </source>
</evidence>
<keyword evidence="5 7" id="KW-1133">Transmembrane helix</keyword>
<feature type="transmembrane region" description="Helical" evidence="7">
    <location>
        <begin position="103"/>
        <end position="124"/>
    </location>
</feature>
<feature type="transmembrane region" description="Helical" evidence="7">
    <location>
        <begin position="145"/>
        <end position="165"/>
    </location>
</feature>
<dbReference type="Pfam" id="PF07690">
    <property type="entry name" value="MFS_1"/>
    <property type="match status" value="1"/>
</dbReference>
<reference evidence="8" key="1">
    <citation type="submission" date="2018-12" db="EMBL/GenBank/DDBJ databases">
        <title>Novel natural products biosynthetic potential of the class Ktedonobacteria.</title>
        <authorList>
            <person name="Zheng Y."/>
            <person name="Saitou A."/>
            <person name="Wang C.M."/>
            <person name="Toyoda A."/>
            <person name="Minakuchi Y."/>
            <person name="Sekiguchi Y."/>
            <person name="Ueda K."/>
            <person name="Takano H."/>
            <person name="Sakai Y."/>
            <person name="Yokota A."/>
            <person name="Yabe S."/>
        </authorList>
    </citation>
    <scope>NUCLEOTIDE SEQUENCE</scope>
    <source>
        <strain evidence="8">COM3</strain>
    </source>
</reference>
<dbReference type="PANTHER" id="PTHR23513">
    <property type="entry name" value="INTEGRAL MEMBRANE EFFLUX PROTEIN-RELATED"/>
    <property type="match status" value="1"/>
</dbReference>
<protein>
    <submittedName>
        <fullName evidence="8">MFS transporter</fullName>
    </submittedName>
</protein>
<feature type="transmembrane region" description="Helical" evidence="7">
    <location>
        <begin position="171"/>
        <end position="192"/>
    </location>
</feature>
<proteinExistence type="predicted"/>
<feature type="transmembrane region" description="Helical" evidence="7">
    <location>
        <begin position="212"/>
        <end position="245"/>
    </location>
</feature>
<dbReference type="CDD" id="cd06173">
    <property type="entry name" value="MFS_MefA_like"/>
    <property type="match status" value="1"/>
</dbReference>
<dbReference type="GO" id="GO:0005886">
    <property type="term" value="C:plasma membrane"/>
    <property type="evidence" value="ECO:0007669"/>
    <property type="project" value="UniProtKB-SubCell"/>
</dbReference>
<feature type="transmembrane region" description="Helical" evidence="7">
    <location>
        <begin position="309"/>
        <end position="331"/>
    </location>
</feature>
<dbReference type="SUPFAM" id="SSF103473">
    <property type="entry name" value="MFS general substrate transporter"/>
    <property type="match status" value="1"/>
</dbReference>
<feature type="transmembrane region" description="Helical" evidence="7">
    <location>
        <begin position="50"/>
        <end position="68"/>
    </location>
</feature>
<evidence type="ECO:0000256" key="5">
    <source>
        <dbReference type="ARBA" id="ARBA00022989"/>
    </source>
</evidence>
<evidence type="ECO:0000256" key="3">
    <source>
        <dbReference type="ARBA" id="ARBA00022475"/>
    </source>
</evidence>
<keyword evidence="3" id="KW-1003">Cell membrane</keyword>
<keyword evidence="6 7" id="KW-0472">Membrane</keyword>
<organism evidence="8">
    <name type="scientific">Thermosporothrix sp. COM3</name>
    <dbReference type="NCBI Taxonomy" id="2490863"/>
    <lineage>
        <taxon>Bacteria</taxon>
        <taxon>Bacillati</taxon>
        <taxon>Chloroflexota</taxon>
        <taxon>Ktedonobacteria</taxon>
        <taxon>Ktedonobacterales</taxon>
        <taxon>Thermosporotrichaceae</taxon>
        <taxon>Thermosporothrix</taxon>
    </lineage>
</organism>
<dbReference type="GO" id="GO:0022857">
    <property type="term" value="F:transmembrane transporter activity"/>
    <property type="evidence" value="ECO:0007669"/>
    <property type="project" value="InterPro"/>
</dbReference>
<comment type="subcellular location">
    <subcellularLocation>
        <location evidence="1">Cell membrane</location>
        <topology evidence="1">Multi-pass membrane protein</topology>
    </subcellularLocation>
</comment>
<feature type="transmembrane region" description="Helical" evidence="7">
    <location>
        <begin position="75"/>
        <end position="97"/>
    </location>
</feature>
<feature type="transmembrane region" description="Helical" evidence="7">
    <location>
        <begin position="12"/>
        <end position="38"/>
    </location>
</feature>
<evidence type="ECO:0000256" key="1">
    <source>
        <dbReference type="ARBA" id="ARBA00004651"/>
    </source>
</evidence>
<evidence type="ECO:0000256" key="4">
    <source>
        <dbReference type="ARBA" id="ARBA00022692"/>
    </source>
</evidence>
<feature type="transmembrane region" description="Helical" evidence="7">
    <location>
        <begin position="251"/>
        <end position="272"/>
    </location>
</feature>
<gene>
    <name evidence="8" type="ORF">KTC_27130</name>
</gene>
<keyword evidence="4 7" id="KW-0812">Transmembrane</keyword>